<dbReference type="EMBL" id="NESQ01000003">
    <property type="protein sequence ID" value="PUU84168.1"/>
    <property type="molecule type" value="Genomic_DNA"/>
</dbReference>
<sequence length="84" mass="9411">PSLLTAPDEYGNTPLHEAATHGHWPMVVGLLKRFITLGHKKYDDEINKKNHCGNTPLHLALQFDHPDIVQFLSENGADQSIKNN</sequence>
<feature type="non-terminal residue" evidence="4">
    <location>
        <position position="1"/>
    </location>
</feature>
<reference evidence="4 5" key="1">
    <citation type="submission" date="2017-04" db="EMBL/GenBank/DDBJ databases">
        <title>Draft genome sequence of Tuber borchii Vittad., a whitish edible truffle.</title>
        <authorList>
            <consortium name="DOE Joint Genome Institute"/>
            <person name="Murat C."/>
            <person name="Kuo A."/>
            <person name="Barry K.W."/>
            <person name="Clum A."/>
            <person name="Dockter R.B."/>
            <person name="Fauchery L."/>
            <person name="Iotti M."/>
            <person name="Kohler A."/>
            <person name="Labutti K."/>
            <person name="Lindquist E.A."/>
            <person name="Lipzen A."/>
            <person name="Ohm R.A."/>
            <person name="Wang M."/>
            <person name="Grigoriev I.V."/>
            <person name="Zambonelli A."/>
            <person name="Martin F.M."/>
        </authorList>
    </citation>
    <scope>NUCLEOTIDE SEQUENCE [LARGE SCALE GENOMIC DNA]</scope>
    <source>
        <strain evidence="4 5">Tbo3840</strain>
    </source>
</reference>
<dbReference type="Pfam" id="PF12796">
    <property type="entry name" value="Ank_2"/>
    <property type="match status" value="1"/>
</dbReference>
<dbReference type="PANTHER" id="PTHR24171:SF8">
    <property type="entry name" value="BRCA1-ASSOCIATED RING DOMAIN PROTEIN 1"/>
    <property type="match status" value="1"/>
</dbReference>
<dbReference type="PROSITE" id="PS50297">
    <property type="entry name" value="ANK_REP_REGION"/>
    <property type="match status" value="2"/>
</dbReference>
<dbReference type="InterPro" id="IPR002110">
    <property type="entry name" value="Ankyrin_rpt"/>
</dbReference>
<dbReference type="InterPro" id="IPR036770">
    <property type="entry name" value="Ankyrin_rpt-contain_sf"/>
</dbReference>
<feature type="repeat" description="ANK" evidence="3">
    <location>
        <begin position="10"/>
        <end position="33"/>
    </location>
</feature>
<dbReference type="PANTHER" id="PTHR24171">
    <property type="entry name" value="ANKYRIN REPEAT DOMAIN-CONTAINING PROTEIN 39-RELATED"/>
    <property type="match status" value="1"/>
</dbReference>
<comment type="caution">
    <text evidence="4">The sequence shown here is derived from an EMBL/GenBank/DDBJ whole genome shotgun (WGS) entry which is preliminary data.</text>
</comment>
<dbReference type="SUPFAM" id="SSF48403">
    <property type="entry name" value="Ankyrin repeat"/>
    <property type="match status" value="1"/>
</dbReference>
<dbReference type="Proteomes" id="UP000244722">
    <property type="component" value="Unassembled WGS sequence"/>
</dbReference>
<organism evidence="4 5">
    <name type="scientific">Tuber borchii</name>
    <name type="common">White truffle</name>
    <dbReference type="NCBI Taxonomy" id="42251"/>
    <lineage>
        <taxon>Eukaryota</taxon>
        <taxon>Fungi</taxon>
        <taxon>Dikarya</taxon>
        <taxon>Ascomycota</taxon>
        <taxon>Pezizomycotina</taxon>
        <taxon>Pezizomycetes</taxon>
        <taxon>Pezizales</taxon>
        <taxon>Tuberaceae</taxon>
        <taxon>Tuber</taxon>
    </lineage>
</organism>
<evidence type="ECO:0000256" key="3">
    <source>
        <dbReference type="PROSITE-ProRule" id="PRU00023"/>
    </source>
</evidence>
<evidence type="ECO:0000256" key="2">
    <source>
        <dbReference type="ARBA" id="ARBA00023043"/>
    </source>
</evidence>
<evidence type="ECO:0000256" key="1">
    <source>
        <dbReference type="ARBA" id="ARBA00022737"/>
    </source>
</evidence>
<dbReference type="GO" id="GO:0085020">
    <property type="term" value="P:protein K6-linked ubiquitination"/>
    <property type="evidence" value="ECO:0007669"/>
    <property type="project" value="TreeGrafter"/>
</dbReference>
<feature type="non-terminal residue" evidence="4">
    <location>
        <position position="84"/>
    </location>
</feature>
<keyword evidence="1" id="KW-0677">Repeat</keyword>
<dbReference type="GO" id="GO:0004842">
    <property type="term" value="F:ubiquitin-protein transferase activity"/>
    <property type="evidence" value="ECO:0007669"/>
    <property type="project" value="TreeGrafter"/>
</dbReference>
<dbReference type="AlphaFoldDB" id="A0A2T7A8V7"/>
<gene>
    <name evidence="4" type="ORF">B9Z19DRAFT_887928</name>
</gene>
<keyword evidence="2 3" id="KW-0040">ANK repeat</keyword>
<dbReference type="OrthoDB" id="4772757at2759"/>
<proteinExistence type="predicted"/>
<name>A0A2T7A8V7_TUBBO</name>
<protein>
    <submittedName>
        <fullName evidence="4">Ankyrin repeat-containing domain protein</fullName>
    </submittedName>
</protein>
<feature type="repeat" description="ANK" evidence="3">
    <location>
        <begin position="52"/>
        <end position="84"/>
    </location>
</feature>
<evidence type="ECO:0000313" key="4">
    <source>
        <dbReference type="EMBL" id="PUU84168.1"/>
    </source>
</evidence>
<dbReference type="PROSITE" id="PS50088">
    <property type="entry name" value="ANK_REPEAT"/>
    <property type="match status" value="2"/>
</dbReference>
<dbReference type="SMART" id="SM00248">
    <property type="entry name" value="ANK"/>
    <property type="match status" value="2"/>
</dbReference>
<accession>A0A2T7A8V7</accession>
<keyword evidence="5" id="KW-1185">Reference proteome</keyword>
<dbReference type="PRINTS" id="PR01415">
    <property type="entry name" value="ANKYRIN"/>
</dbReference>
<dbReference type="Gene3D" id="1.25.40.20">
    <property type="entry name" value="Ankyrin repeat-containing domain"/>
    <property type="match status" value="1"/>
</dbReference>
<evidence type="ECO:0000313" key="5">
    <source>
        <dbReference type="Proteomes" id="UP000244722"/>
    </source>
</evidence>
<dbReference type="STRING" id="42251.A0A2T7A8V7"/>